<dbReference type="EMBL" id="JAZBJP010000014">
    <property type="protein sequence ID" value="MEE4421982.1"/>
    <property type="molecule type" value="Genomic_DNA"/>
</dbReference>
<dbReference type="PRINTS" id="PR00455">
    <property type="entry name" value="HTHTETR"/>
</dbReference>
<protein>
    <submittedName>
        <fullName evidence="8">TetR family transcriptional regulator C-terminal domain-containing protein</fullName>
    </submittedName>
</protein>
<gene>
    <name evidence="8" type="ORF">V2J85_21880</name>
</gene>
<keyword evidence="4" id="KW-0804">Transcription</keyword>
<evidence type="ECO:0000313" key="9">
    <source>
        <dbReference type="Proteomes" id="UP001307760"/>
    </source>
</evidence>
<dbReference type="Pfam" id="PF13977">
    <property type="entry name" value="TetR_C_6"/>
    <property type="match status" value="1"/>
</dbReference>
<dbReference type="InterPro" id="IPR050109">
    <property type="entry name" value="HTH-type_TetR-like_transc_reg"/>
</dbReference>
<dbReference type="SUPFAM" id="SSF48498">
    <property type="entry name" value="Tetracyclin repressor-like, C-terminal domain"/>
    <property type="match status" value="1"/>
</dbReference>
<evidence type="ECO:0000256" key="5">
    <source>
        <dbReference type="PROSITE-ProRule" id="PRU00335"/>
    </source>
</evidence>
<dbReference type="Pfam" id="PF00440">
    <property type="entry name" value="TetR_N"/>
    <property type="match status" value="1"/>
</dbReference>
<keyword evidence="3 5" id="KW-0238">DNA-binding</keyword>
<proteinExistence type="predicted"/>
<name>A0ABU7NST8_9ACTN</name>
<feature type="DNA-binding region" description="H-T-H motif" evidence="5">
    <location>
        <begin position="30"/>
        <end position="49"/>
    </location>
</feature>
<dbReference type="RefSeq" id="WP_261955206.1">
    <property type="nucleotide sequence ID" value="NZ_JAZBJP010000014.1"/>
</dbReference>
<reference evidence="8 9" key="1">
    <citation type="submission" date="2023-12" db="EMBL/GenBank/DDBJ databases">
        <title>30 novel species of actinomycetes from the DSMZ collection.</title>
        <authorList>
            <person name="Nouioui I."/>
        </authorList>
    </citation>
    <scope>NUCLEOTIDE SEQUENCE [LARGE SCALE GENOMIC DNA]</scope>
    <source>
        <strain evidence="8 9">DSM 41528</strain>
    </source>
</reference>
<evidence type="ECO:0000313" key="8">
    <source>
        <dbReference type="EMBL" id="MEE4421982.1"/>
    </source>
</evidence>
<evidence type="ECO:0000259" key="7">
    <source>
        <dbReference type="PROSITE" id="PS50977"/>
    </source>
</evidence>
<feature type="region of interest" description="Disordered" evidence="6">
    <location>
        <begin position="212"/>
        <end position="246"/>
    </location>
</feature>
<dbReference type="PROSITE" id="PS50977">
    <property type="entry name" value="HTH_TETR_2"/>
    <property type="match status" value="1"/>
</dbReference>
<keyword evidence="1" id="KW-0678">Repressor</keyword>
<feature type="domain" description="HTH tetR-type" evidence="7">
    <location>
        <begin position="7"/>
        <end position="67"/>
    </location>
</feature>
<evidence type="ECO:0000256" key="2">
    <source>
        <dbReference type="ARBA" id="ARBA00023015"/>
    </source>
</evidence>
<dbReference type="SUPFAM" id="SSF46689">
    <property type="entry name" value="Homeodomain-like"/>
    <property type="match status" value="1"/>
</dbReference>
<dbReference type="Proteomes" id="UP001307760">
    <property type="component" value="Unassembled WGS sequence"/>
</dbReference>
<keyword evidence="9" id="KW-1185">Reference proteome</keyword>
<evidence type="ECO:0000256" key="6">
    <source>
        <dbReference type="SAM" id="MobiDB-lite"/>
    </source>
</evidence>
<dbReference type="Gene3D" id="1.10.357.10">
    <property type="entry name" value="Tetracycline Repressor, domain 2"/>
    <property type="match status" value="1"/>
</dbReference>
<dbReference type="PANTHER" id="PTHR30055:SF200">
    <property type="entry name" value="HTH-TYPE TRANSCRIPTIONAL REPRESSOR BDCR"/>
    <property type="match status" value="1"/>
</dbReference>
<organism evidence="8 9">
    <name type="scientific">Streptomyces bugieae</name>
    <dbReference type="NCBI Taxonomy" id="3098223"/>
    <lineage>
        <taxon>Bacteria</taxon>
        <taxon>Bacillati</taxon>
        <taxon>Actinomycetota</taxon>
        <taxon>Actinomycetes</taxon>
        <taxon>Kitasatosporales</taxon>
        <taxon>Streptomycetaceae</taxon>
        <taxon>Streptomyces</taxon>
    </lineage>
</organism>
<evidence type="ECO:0000256" key="3">
    <source>
        <dbReference type="ARBA" id="ARBA00023125"/>
    </source>
</evidence>
<evidence type="ECO:0000256" key="4">
    <source>
        <dbReference type="ARBA" id="ARBA00023163"/>
    </source>
</evidence>
<accession>A0ABU7NST8</accession>
<keyword evidence="2" id="KW-0805">Transcription regulation</keyword>
<dbReference type="InterPro" id="IPR036271">
    <property type="entry name" value="Tet_transcr_reg_TetR-rel_C_sf"/>
</dbReference>
<evidence type="ECO:0000256" key="1">
    <source>
        <dbReference type="ARBA" id="ARBA00022491"/>
    </source>
</evidence>
<dbReference type="InterPro" id="IPR039538">
    <property type="entry name" value="BetI_C"/>
</dbReference>
<dbReference type="InterPro" id="IPR001647">
    <property type="entry name" value="HTH_TetR"/>
</dbReference>
<dbReference type="InterPro" id="IPR009057">
    <property type="entry name" value="Homeodomain-like_sf"/>
</dbReference>
<dbReference type="PANTHER" id="PTHR30055">
    <property type="entry name" value="HTH-TYPE TRANSCRIPTIONAL REGULATOR RUTR"/>
    <property type="match status" value="1"/>
</dbReference>
<sequence length="246" mass="26159">MDQPPQVDRRARVLDAAVELIARDGFDGVRIADVARQAGVSTALVHYHFAHRAQLLTEALTHSLSRAEQRLARSAGEVERSGADRRLADLIDFALPVTGDDVREARLWAELESRAAGSPELAEALARLNRRTEQPIADAVAAGLDEGIFHDCVPAEVATAAQALLAGLSVRLTAHDPGLDLAGVRELAGRQLGRLVGYAGVLPFRPLPEVLSTGPGTAAERGEPDGAGRAAVTRRRRAARRPPAGH</sequence>
<comment type="caution">
    <text evidence="8">The sequence shown here is derived from an EMBL/GenBank/DDBJ whole genome shotgun (WGS) entry which is preliminary data.</text>
</comment>